<dbReference type="PANTHER" id="PTHR45348:SF2">
    <property type="entry name" value="ZINC-TYPE ALCOHOL DEHYDROGENASE-LIKE PROTEIN C2E1P3.01"/>
    <property type="match status" value="1"/>
</dbReference>
<gene>
    <name evidence="2" type="ORF">BT96DRAFT_1012607</name>
</gene>
<dbReference type="EMBL" id="ML769387">
    <property type="protein sequence ID" value="KAE9409663.1"/>
    <property type="molecule type" value="Genomic_DNA"/>
</dbReference>
<feature type="domain" description="Enoyl reductase (ER)" evidence="1">
    <location>
        <begin position="1"/>
        <end position="306"/>
    </location>
</feature>
<evidence type="ECO:0000313" key="2">
    <source>
        <dbReference type="EMBL" id="KAE9409663.1"/>
    </source>
</evidence>
<dbReference type="InterPro" id="IPR047122">
    <property type="entry name" value="Trans-enoyl_RdTase-like"/>
</dbReference>
<evidence type="ECO:0000313" key="3">
    <source>
        <dbReference type="Proteomes" id="UP000799118"/>
    </source>
</evidence>
<dbReference type="SUPFAM" id="SSF51735">
    <property type="entry name" value="NAD(P)-binding Rossmann-fold domains"/>
    <property type="match status" value="1"/>
</dbReference>
<dbReference type="Proteomes" id="UP000799118">
    <property type="component" value="Unassembled WGS sequence"/>
</dbReference>
<dbReference type="GO" id="GO:0016651">
    <property type="term" value="F:oxidoreductase activity, acting on NAD(P)H"/>
    <property type="evidence" value="ECO:0007669"/>
    <property type="project" value="InterPro"/>
</dbReference>
<evidence type="ECO:0000259" key="1">
    <source>
        <dbReference type="SMART" id="SM00829"/>
    </source>
</evidence>
<dbReference type="OrthoDB" id="3233595at2759"/>
<keyword evidence="3" id="KW-1185">Reference proteome</keyword>
<protein>
    <submittedName>
        <fullName evidence="2">NAD(P)-binding protein</fullName>
    </submittedName>
</protein>
<dbReference type="AlphaFoldDB" id="A0A6A4IJ25"/>
<dbReference type="InterPro" id="IPR013149">
    <property type="entry name" value="ADH-like_C"/>
</dbReference>
<dbReference type="Gene3D" id="3.90.180.10">
    <property type="entry name" value="Medium-chain alcohol dehydrogenases, catalytic domain"/>
    <property type="match status" value="1"/>
</dbReference>
<dbReference type="SUPFAM" id="SSF50129">
    <property type="entry name" value="GroES-like"/>
    <property type="match status" value="1"/>
</dbReference>
<dbReference type="InterPro" id="IPR020843">
    <property type="entry name" value="ER"/>
</dbReference>
<dbReference type="CDD" id="cd08249">
    <property type="entry name" value="enoyl_reductase_like"/>
    <property type="match status" value="1"/>
</dbReference>
<dbReference type="InterPro" id="IPR036291">
    <property type="entry name" value="NAD(P)-bd_dom_sf"/>
</dbReference>
<proteinExistence type="predicted"/>
<organism evidence="2 3">
    <name type="scientific">Gymnopus androsaceus JB14</name>
    <dbReference type="NCBI Taxonomy" id="1447944"/>
    <lineage>
        <taxon>Eukaryota</taxon>
        <taxon>Fungi</taxon>
        <taxon>Dikarya</taxon>
        <taxon>Basidiomycota</taxon>
        <taxon>Agaricomycotina</taxon>
        <taxon>Agaricomycetes</taxon>
        <taxon>Agaricomycetidae</taxon>
        <taxon>Agaricales</taxon>
        <taxon>Marasmiineae</taxon>
        <taxon>Omphalotaceae</taxon>
        <taxon>Gymnopus</taxon>
    </lineage>
</organism>
<dbReference type="PANTHER" id="PTHR45348">
    <property type="entry name" value="HYPOTHETICAL OXIDOREDUCTASE (EUROFUNG)"/>
    <property type="match status" value="1"/>
</dbReference>
<dbReference type="Gene3D" id="3.40.50.720">
    <property type="entry name" value="NAD(P)-binding Rossmann-like Domain"/>
    <property type="match status" value="1"/>
</dbReference>
<dbReference type="InterPro" id="IPR011032">
    <property type="entry name" value="GroES-like_sf"/>
</dbReference>
<dbReference type="SMART" id="SM00829">
    <property type="entry name" value="PKS_ER"/>
    <property type="match status" value="1"/>
</dbReference>
<reference evidence="2" key="1">
    <citation type="journal article" date="2019" name="Environ. Microbiol.">
        <title>Fungal ecological strategies reflected in gene transcription - a case study of two litter decomposers.</title>
        <authorList>
            <person name="Barbi F."/>
            <person name="Kohler A."/>
            <person name="Barry K."/>
            <person name="Baskaran P."/>
            <person name="Daum C."/>
            <person name="Fauchery L."/>
            <person name="Ihrmark K."/>
            <person name="Kuo A."/>
            <person name="LaButti K."/>
            <person name="Lipzen A."/>
            <person name="Morin E."/>
            <person name="Grigoriev I.V."/>
            <person name="Henrissat B."/>
            <person name="Lindahl B."/>
            <person name="Martin F."/>
        </authorList>
    </citation>
    <scope>NUCLEOTIDE SEQUENCE</scope>
    <source>
        <strain evidence="2">JB14</strain>
    </source>
</reference>
<accession>A0A6A4IJ25</accession>
<sequence length="312" mass="32868">MPIPKPGPGEILVKVQAAAINPVQTSLAMLSTVGEDVQDYSEGDKVFFPSQTINNYAGFQQYTLVHTRTVGKIPSSLSYAEAASIPLTFATAAFPLLAASPVGAGLNPTFDPKVSFAGEPALVIGGGTSVGQFAIQIFRYLGFSTIITYASSRHTDFLKSIGATHVIDRADVPFDAIPRIVKEITSKPIKFAYAAFVATPEGQNAAYACLAPNGTLACAHPAPPKYEDAEATGKTVIGVFASTHLPLNREFGTTMWKEMPKLVQDGTIKPNRVEILSGGLNAIADGCKRIFSGGMSGSSSGIKLVVNPQETD</sequence>
<name>A0A6A4IJ25_9AGAR</name>
<dbReference type="Pfam" id="PF00107">
    <property type="entry name" value="ADH_zinc_N"/>
    <property type="match status" value="1"/>
</dbReference>